<reference evidence="1 2" key="2">
    <citation type="journal article" date="2018" name="Int. J. Syst. Evol. Microbiol.">
        <title>Burkholderia insecticola sp. nov., a gut symbiotic bacterium of the bean bug Riptortus pedestris.</title>
        <authorList>
            <person name="Takeshita K."/>
            <person name="Tamaki H."/>
            <person name="Ohbayashi T."/>
            <person name="Meng X.-Y."/>
            <person name="Sone T."/>
            <person name="Mitani Y."/>
            <person name="Peeters C."/>
            <person name="Kikuchi Y."/>
            <person name="Vandamme P."/>
        </authorList>
    </citation>
    <scope>NUCLEOTIDE SEQUENCE [LARGE SCALE GENOMIC DNA]</scope>
    <source>
        <strain evidence="1">RPE64</strain>
    </source>
</reference>
<dbReference type="PATRIC" id="fig|758793.3.peg.3522"/>
<dbReference type="KEGG" id="buo:BRPE64_BCDS06160"/>
<accession>R4X1Z2</accession>
<organism evidence="1 2">
    <name type="scientific">Caballeronia insecticola</name>
    <dbReference type="NCBI Taxonomy" id="758793"/>
    <lineage>
        <taxon>Bacteria</taxon>
        <taxon>Pseudomonadati</taxon>
        <taxon>Pseudomonadota</taxon>
        <taxon>Betaproteobacteria</taxon>
        <taxon>Burkholderiales</taxon>
        <taxon>Burkholderiaceae</taxon>
        <taxon>Caballeronia</taxon>
    </lineage>
</organism>
<reference evidence="1 2" key="1">
    <citation type="journal article" date="2013" name="Genome Announc.">
        <title>Complete Genome Sequence of Burkholderia sp. Strain RPE64, Bacterial Symbiont of the Bean Bug Riptortus pedestris.</title>
        <authorList>
            <person name="Shibata T.F."/>
            <person name="Maeda T."/>
            <person name="Nikoh N."/>
            <person name="Yamaguchi K."/>
            <person name="Oshima K."/>
            <person name="Hattori M."/>
            <person name="Nishiyama T."/>
            <person name="Hasebe M."/>
            <person name="Fukatsu T."/>
            <person name="Kikuchi Y."/>
            <person name="Shigenobu S."/>
        </authorList>
    </citation>
    <scope>NUCLEOTIDE SEQUENCE [LARGE SCALE GENOMIC DNA]</scope>
</reference>
<name>R4X1Z2_9BURK</name>
<evidence type="ECO:0000313" key="1">
    <source>
        <dbReference type="EMBL" id="BAN25277.1"/>
    </source>
</evidence>
<dbReference type="EMBL" id="AP013059">
    <property type="protein sequence ID" value="BAN25277.1"/>
    <property type="molecule type" value="Genomic_DNA"/>
</dbReference>
<dbReference type="AlphaFoldDB" id="R4X1Z2"/>
<gene>
    <name evidence="1" type="ORF">BRPE64_BCDS06160</name>
</gene>
<proteinExistence type="predicted"/>
<protein>
    <submittedName>
        <fullName evidence="1">Uncharacterized protein</fullName>
    </submittedName>
</protein>
<dbReference type="HOGENOM" id="CLU_3077608_0_0_4"/>
<dbReference type="Proteomes" id="UP000013966">
    <property type="component" value="Chromosome 2"/>
</dbReference>
<evidence type="ECO:0000313" key="2">
    <source>
        <dbReference type="Proteomes" id="UP000013966"/>
    </source>
</evidence>
<sequence>MGGNGSVEDHRGELRWTVDVEKRTARRCFHAARIAVNSQCYGVPGFFQSVLI</sequence>
<keyword evidence="2" id="KW-1185">Reference proteome</keyword>